<proteinExistence type="predicted"/>
<keyword evidence="1" id="KW-0472">Membrane</keyword>
<sequence length="99" mass="10413">MASALLAIVLGLAAVANYTLFSVVPTGLPQVLSVIGQGVLSVFAIIVFVTFQGRKTWRDYDGVNGWTVPRGITWVALIGTLGSFVVMLLAVLGIITGHI</sequence>
<evidence type="ECO:0000256" key="1">
    <source>
        <dbReference type="SAM" id="Phobius"/>
    </source>
</evidence>
<dbReference type="AlphaFoldDB" id="A0A0D1K2X9"/>
<feature type="transmembrane region" description="Helical" evidence="1">
    <location>
        <begin position="72"/>
        <end position="95"/>
    </location>
</feature>
<keyword evidence="1" id="KW-0812">Transmembrane</keyword>
<dbReference type="Proteomes" id="UP000032287">
    <property type="component" value="Unassembled WGS sequence"/>
</dbReference>
<keyword evidence="3" id="KW-1185">Reference proteome</keyword>
<gene>
    <name evidence="2" type="ORF">QX99_02023</name>
</gene>
<accession>A0A0D1K2X9</accession>
<evidence type="ECO:0000313" key="2">
    <source>
        <dbReference type="EMBL" id="KIU19339.1"/>
    </source>
</evidence>
<reference evidence="2 3" key="1">
    <citation type="journal article" date="2015" name="Microbiology (Mosc.)">
        <title>Genomics of the Weissella cibaria species with an examination of its metabolic traits.</title>
        <authorList>
            <person name="Lynch K.M."/>
            <person name="Lucid A."/>
            <person name="Arendt E.K."/>
            <person name="Sleator R.D."/>
            <person name="Lucey B."/>
            <person name="Coffey A."/>
        </authorList>
    </citation>
    <scope>NUCLEOTIDE SEQUENCE [LARGE SCALE GENOMIC DNA]</scope>
    <source>
        <strain evidence="2 3">MG1</strain>
    </source>
</reference>
<dbReference type="RefSeq" id="WP_043712257.1">
    <property type="nucleotide sequence ID" value="NZ_JALOCT010000011.1"/>
</dbReference>
<dbReference type="EMBL" id="JWHU01000040">
    <property type="protein sequence ID" value="KIU19339.1"/>
    <property type="molecule type" value="Genomic_DNA"/>
</dbReference>
<comment type="caution">
    <text evidence="2">The sequence shown here is derived from an EMBL/GenBank/DDBJ whole genome shotgun (WGS) entry which is preliminary data.</text>
</comment>
<evidence type="ECO:0000313" key="3">
    <source>
        <dbReference type="Proteomes" id="UP000032287"/>
    </source>
</evidence>
<dbReference type="STRING" id="137591.AO080_10860"/>
<feature type="transmembrane region" description="Helical" evidence="1">
    <location>
        <begin position="31"/>
        <end position="51"/>
    </location>
</feature>
<name>A0A0D1K2X9_9LACO</name>
<organism evidence="2 3">
    <name type="scientific">Weissella cibaria</name>
    <dbReference type="NCBI Taxonomy" id="137591"/>
    <lineage>
        <taxon>Bacteria</taxon>
        <taxon>Bacillati</taxon>
        <taxon>Bacillota</taxon>
        <taxon>Bacilli</taxon>
        <taxon>Lactobacillales</taxon>
        <taxon>Lactobacillaceae</taxon>
        <taxon>Weissella</taxon>
    </lineage>
</organism>
<keyword evidence="1" id="KW-1133">Transmembrane helix</keyword>
<dbReference type="PATRIC" id="fig|137591.25.peg.1994"/>
<protein>
    <submittedName>
        <fullName evidence="2">Uncharacterized protein</fullName>
    </submittedName>
</protein>